<reference evidence="3 4" key="2">
    <citation type="submission" date="2016-05" db="EMBL/GenBank/DDBJ databases">
        <authorList>
            <person name="Naeem Raeece"/>
        </authorList>
    </citation>
    <scope>NUCLEOTIDE SEQUENCE [LARGE SCALE GENOMIC DNA]</scope>
</reference>
<sequence>MSAYAQYVTRTNWYPWSQAACSSSHGNAVATQSESNMLTLGALVYFSSKKDSRCQELAHRVEEEDSSIGHSHVL</sequence>
<evidence type="ECO:0000313" key="3">
    <source>
        <dbReference type="Proteomes" id="UP000078546"/>
    </source>
</evidence>
<dbReference type="AlphaFoldDB" id="A0A1A8WP18"/>
<dbReference type="Proteomes" id="UP000078560">
    <property type="component" value="Unassembled WGS sequence"/>
</dbReference>
<evidence type="ECO:0000313" key="1">
    <source>
        <dbReference type="EMBL" id="SBS85146.1"/>
    </source>
</evidence>
<dbReference type="Proteomes" id="UP000078546">
    <property type="component" value="Unassembled WGS sequence"/>
</dbReference>
<evidence type="ECO:0000313" key="4">
    <source>
        <dbReference type="Proteomes" id="UP000078560"/>
    </source>
</evidence>
<accession>A0A1A8WP18</accession>
<reference evidence="2" key="1">
    <citation type="submission" date="2016-05" db="EMBL/GenBank/DDBJ databases">
        <authorList>
            <person name="Lavstsen T."/>
            <person name="Jespersen J.S."/>
        </authorList>
    </citation>
    <scope>NUCLEOTIDE SEQUENCE [LARGE SCALE GENOMIC DNA]</scope>
</reference>
<proteinExistence type="predicted"/>
<evidence type="ECO:0000313" key="2">
    <source>
        <dbReference type="EMBL" id="SBS94018.1"/>
    </source>
</evidence>
<dbReference type="EMBL" id="FLQU01000396">
    <property type="protein sequence ID" value="SBS85146.1"/>
    <property type="molecule type" value="Genomic_DNA"/>
</dbReference>
<gene>
    <name evidence="2" type="ORF">POVCU1_027250</name>
    <name evidence="1" type="ORF">POVCU2_0029940</name>
</gene>
<name>A0A1A8WP18_PLAOA</name>
<protein>
    <submittedName>
        <fullName evidence="2">Uncharacterized protein</fullName>
    </submittedName>
</protein>
<dbReference type="EMBL" id="FLQV01000501">
    <property type="protein sequence ID" value="SBS94018.1"/>
    <property type="molecule type" value="Genomic_DNA"/>
</dbReference>
<organism evidence="2 3">
    <name type="scientific">Plasmodium ovale curtisi</name>
    <dbReference type="NCBI Taxonomy" id="864141"/>
    <lineage>
        <taxon>Eukaryota</taxon>
        <taxon>Sar</taxon>
        <taxon>Alveolata</taxon>
        <taxon>Apicomplexa</taxon>
        <taxon>Aconoidasida</taxon>
        <taxon>Haemosporida</taxon>
        <taxon>Plasmodiidae</taxon>
        <taxon>Plasmodium</taxon>
        <taxon>Plasmodium (Plasmodium)</taxon>
    </lineage>
</organism>